<proteinExistence type="inferred from homology"/>
<accession>A0ABV8ZJW6</accession>
<dbReference type="InterPro" id="IPR036396">
    <property type="entry name" value="Cyt_P450_sf"/>
</dbReference>
<evidence type="ECO:0000313" key="3">
    <source>
        <dbReference type="EMBL" id="MFC4480323.1"/>
    </source>
</evidence>
<protein>
    <submittedName>
        <fullName evidence="3">Cytochrome P450</fullName>
    </submittedName>
</protein>
<keyword evidence="4" id="KW-1185">Reference proteome</keyword>
<keyword evidence="2" id="KW-0560">Oxidoreductase</keyword>
<evidence type="ECO:0000256" key="1">
    <source>
        <dbReference type="ARBA" id="ARBA00010617"/>
    </source>
</evidence>
<dbReference type="Pfam" id="PF00067">
    <property type="entry name" value="p450"/>
    <property type="match status" value="1"/>
</dbReference>
<keyword evidence="2" id="KW-0503">Monooxygenase</keyword>
<name>A0ABV8ZJW6_9FLAO</name>
<dbReference type="EMBL" id="JBHSFY010000029">
    <property type="protein sequence ID" value="MFC4480323.1"/>
    <property type="molecule type" value="Genomic_DNA"/>
</dbReference>
<evidence type="ECO:0000256" key="2">
    <source>
        <dbReference type="RuleBase" id="RU000461"/>
    </source>
</evidence>
<dbReference type="PROSITE" id="PS00086">
    <property type="entry name" value="CYTOCHROME_P450"/>
    <property type="match status" value="1"/>
</dbReference>
<keyword evidence="2" id="KW-0479">Metal-binding</keyword>
<sequence length="383" mass="43770">MNSTLFLQSESNDPYLIYKTMLQNNPVYWDETNKIWAIYSYEDCVSILKNPKAEIPTVNPDNKQKLNKTALEILNNLTRLSNGIQHEISKEIAMLLFSKMKSVDINSIISQLIKSNLVENKMDWVNSVCKKLPVLVVLQSFNFEEKDCEFIANQIESLVKIMLPQKTEEQVKSINEVSATIFSIVEKQLFQLNFYESLSAKISESNSLSLNEIKTISISNLIGLFIQSFDAGRGILSNSLFQILNNKTFSSKTEIEKSVIETLRFDPPIQNTRRIAVGDIIIGESLIRKNNSILVVLASANRDPKKFENESKFNIERSNNTENLTFGIGGHMCLAKHFSIHLTTEALWFLFNQFKTITILENNIQYEPMINARLPKAIWISLQ</sequence>
<dbReference type="Proteomes" id="UP001596003">
    <property type="component" value="Unassembled WGS sequence"/>
</dbReference>
<dbReference type="Gene3D" id="1.10.630.10">
    <property type="entry name" value="Cytochrome P450"/>
    <property type="match status" value="1"/>
</dbReference>
<comment type="similarity">
    <text evidence="1 2">Belongs to the cytochrome P450 family.</text>
</comment>
<dbReference type="RefSeq" id="WP_379801508.1">
    <property type="nucleotide sequence ID" value="NZ_JBHSFY010000029.1"/>
</dbReference>
<organism evidence="3 4">
    <name type="scientific">Flavobacterium chungangensis</name>
    <dbReference type="NCBI Taxonomy" id="2708132"/>
    <lineage>
        <taxon>Bacteria</taxon>
        <taxon>Pseudomonadati</taxon>
        <taxon>Bacteroidota</taxon>
        <taxon>Flavobacteriia</taxon>
        <taxon>Flavobacteriales</taxon>
        <taxon>Flavobacteriaceae</taxon>
        <taxon>Flavobacterium</taxon>
    </lineage>
</organism>
<dbReference type="PANTHER" id="PTHR46696:SF1">
    <property type="entry name" value="CYTOCHROME P450 YJIB-RELATED"/>
    <property type="match status" value="1"/>
</dbReference>
<dbReference type="PANTHER" id="PTHR46696">
    <property type="entry name" value="P450, PUTATIVE (EUROFUNG)-RELATED"/>
    <property type="match status" value="1"/>
</dbReference>
<comment type="caution">
    <text evidence="3">The sequence shown here is derived from an EMBL/GenBank/DDBJ whole genome shotgun (WGS) entry which is preliminary data.</text>
</comment>
<reference evidence="4" key="1">
    <citation type="journal article" date="2019" name="Int. J. Syst. Evol. Microbiol.">
        <title>The Global Catalogue of Microorganisms (GCM) 10K type strain sequencing project: providing services to taxonomists for standard genome sequencing and annotation.</title>
        <authorList>
            <consortium name="The Broad Institute Genomics Platform"/>
            <consortium name="The Broad Institute Genome Sequencing Center for Infectious Disease"/>
            <person name="Wu L."/>
            <person name="Ma J."/>
        </authorList>
    </citation>
    <scope>NUCLEOTIDE SEQUENCE [LARGE SCALE GENOMIC DNA]</scope>
    <source>
        <strain evidence="4">NBRC 103627</strain>
    </source>
</reference>
<dbReference type="InterPro" id="IPR002397">
    <property type="entry name" value="Cyt_P450_B"/>
</dbReference>
<keyword evidence="2" id="KW-0408">Iron</keyword>
<gene>
    <name evidence="3" type="ORF">ACFO3N_24880</name>
</gene>
<dbReference type="PRINTS" id="PR00359">
    <property type="entry name" value="BP450"/>
</dbReference>
<dbReference type="InterPro" id="IPR001128">
    <property type="entry name" value="Cyt_P450"/>
</dbReference>
<keyword evidence="2" id="KW-0349">Heme</keyword>
<dbReference type="InterPro" id="IPR017972">
    <property type="entry name" value="Cyt_P450_CS"/>
</dbReference>
<dbReference type="SUPFAM" id="SSF48264">
    <property type="entry name" value="Cytochrome P450"/>
    <property type="match status" value="1"/>
</dbReference>
<evidence type="ECO:0000313" key="4">
    <source>
        <dbReference type="Proteomes" id="UP001596003"/>
    </source>
</evidence>